<proteinExistence type="predicted"/>
<evidence type="ECO:0000313" key="2">
    <source>
        <dbReference type="Proteomes" id="UP000076372"/>
    </source>
</evidence>
<name>A0A8D4A3R1_MYCBV</name>
<dbReference type="AlphaFoldDB" id="A0A8D4A3R1"/>
<sequence>MPPPPGCISTLWTNVPSGMFESGNELPTKISTLFPEITFCPTLIPSGAKMYLFSPSAYANKQIFADLFGSYSIDLTTAGISSLLRLKSIIR</sequence>
<dbReference type="Proteomes" id="UP000076372">
    <property type="component" value="Chromosome"/>
</dbReference>
<organism evidence="1 2">
    <name type="scientific">Mycoplasmopsis bovis</name>
    <name type="common">Mycoplasma bovis</name>
    <dbReference type="NCBI Taxonomy" id="28903"/>
    <lineage>
        <taxon>Bacteria</taxon>
        <taxon>Bacillati</taxon>
        <taxon>Mycoplasmatota</taxon>
        <taxon>Mycoplasmoidales</taxon>
        <taxon>Metamycoplasmataceae</taxon>
        <taxon>Mycoplasmopsis</taxon>
    </lineage>
</organism>
<reference evidence="1 2" key="1">
    <citation type="submission" date="2014-04" db="EMBL/GenBank/DDBJ databases">
        <title>Complete genome sequence of Mycoplasma bovis attenuated strain P150.</title>
        <authorList>
            <person name="Qi J."/>
            <person name="Guo A."/>
        </authorList>
    </citation>
    <scope>NUCLEOTIDE SEQUENCE [LARGE SCALE GENOMIC DNA]</scope>
    <source>
        <strain evidence="1 2">HB0801-P150</strain>
    </source>
</reference>
<dbReference type="EMBL" id="CP007590">
    <property type="protein sequence ID" value="AMW25821.1"/>
    <property type="molecule type" value="Genomic_DNA"/>
</dbReference>
<protein>
    <submittedName>
        <fullName evidence="1">Uncharacterized protein</fullName>
    </submittedName>
</protein>
<evidence type="ECO:0000313" key="1">
    <source>
        <dbReference type="EMBL" id="AMW25821.1"/>
    </source>
</evidence>
<accession>A0A8D4A3R1</accession>
<gene>
    <name evidence="1" type="ORF">BC94_0557</name>
</gene>